<sequence>MTSRIPIIPTIIVIAAVITMVWLGFWQLGRMDEKQAMLAAYSQASANADPVSFPVSGSGRDVWFRRSAIDCVEVVSIETVAGTSQRGQKGWAQRATCRLEDRAVILVDLGYSRGLAAPEWTGGEVTGIIAPGPRLVADPPQAGLAPLIKPDPSNLPNNHLAYAGQWFFFALTALIIYGFAIRSRLRKKD</sequence>
<dbReference type="CDD" id="cd06662">
    <property type="entry name" value="SURF1"/>
    <property type="match status" value="1"/>
</dbReference>
<keyword evidence="3" id="KW-1185">Reference proteome</keyword>
<dbReference type="Proteomes" id="UP000316343">
    <property type="component" value="Unassembled WGS sequence"/>
</dbReference>
<comment type="subcellular location">
    <subcellularLocation>
        <location evidence="1">Cell membrane</location>
        <topology evidence="1">Multi-pass membrane protein</topology>
    </subcellularLocation>
</comment>
<comment type="similarity">
    <text evidence="1">Belongs to the SURF1 family.</text>
</comment>
<organism evidence="2 3">
    <name type="scientific">Erythrobacter insulae</name>
    <dbReference type="NCBI Taxonomy" id="2584124"/>
    <lineage>
        <taxon>Bacteria</taxon>
        <taxon>Pseudomonadati</taxon>
        <taxon>Pseudomonadota</taxon>
        <taxon>Alphaproteobacteria</taxon>
        <taxon>Sphingomonadales</taxon>
        <taxon>Erythrobacteraceae</taxon>
        <taxon>Erythrobacter/Porphyrobacter group</taxon>
        <taxon>Erythrobacter</taxon>
    </lineage>
</organism>
<dbReference type="OrthoDB" id="6079986at2"/>
<proteinExistence type="inferred from homology"/>
<dbReference type="InterPro" id="IPR002994">
    <property type="entry name" value="Surf1/Shy1"/>
</dbReference>
<keyword evidence="1" id="KW-1133">Transmembrane helix</keyword>
<keyword evidence="1" id="KW-0472">Membrane</keyword>
<name>A0A547P8R5_9SPHN</name>
<dbReference type="AlphaFoldDB" id="A0A547P8R5"/>
<protein>
    <recommendedName>
        <fullName evidence="1">SURF1-like protein</fullName>
    </recommendedName>
</protein>
<evidence type="ECO:0000256" key="1">
    <source>
        <dbReference type="RuleBase" id="RU363076"/>
    </source>
</evidence>
<comment type="caution">
    <text evidence="2">The sequence shown here is derived from an EMBL/GenBank/DDBJ whole genome shotgun (WGS) entry which is preliminary data.</text>
</comment>
<dbReference type="EMBL" id="VHJK01000001">
    <property type="protein sequence ID" value="TRD10541.1"/>
    <property type="molecule type" value="Genomic_DNA"/>
</dbReference>
<keyword evidence="1" id="KW-0812">Transmembrane</keyword>
<evidence type="ECO:0000313" key="2">
    <source>
        <dbReference type="EMBL" id="TRD10541.1"/>
    </source>
</evidence>
<dbReference type="Pfam" id="PF02104">
    <property type="entry name" value="SURF1"/>
    <property type="match status" value="1"/>
</dbReference>
<keyword evidence="1" id="KW-1003">Cell membrane</keyword>
<feature type="transmembrane region" description="Helical" evidence="1">
    <location>
        <begin position="160"/>
        <end position="180"/>
    </location>
</feature>
<gene>
    <name evidence="2" type="ORF">FGU71_00770</name>
</gene>
<accession>A0A547P8R5</accession>
<dbReference type="GO" id="GO:0005886">
    <property type="term" value="C:plasma membrane"/>
    <property type="evidence" value="ECO:0007669"/>
    <property type="project" value="UniProtKB-SubCell"/>
</dbReference>
<dbReference type="RefSeq" id="WP_142786803.1">
    <property type="nucleotide sequence ID" value="NZ_VHJK01000001.1"/>
</dbReference>
<feature type="transmembrane region" description="Helical" evidence="1">
    <location>
        <begin position="7"/>
        <end position="28"/>
    </location>
</feature>
<evidence type="ECO:0000313" key="3">
    <source>
        <dbReference type="Proteomes" id="UP000316343"/>
    </source>
</evidence>
<reference evidence="2 3" key="1">
    <citation type="submission" date="2019-06" db="EMBL/GenBank/DDBJ databases">
        <title>Erythrobacter insulae sp. nov., isolated from a tidal flat.</title>
        <authorList>
            <person name="Yoon J.-H."/>
        </authorList>
    </citation>
    <scope>NUCLEOTIDE SEQUENCE [LARGE SCALE GENOMIC DNA]</scope>
    <source>
        <strain evidence="2 3">JBTF-M21</strain>
    </source>
</reference>